<evidence type="ECO:0000256" key="2">
    <source>
        <dbReference type="ARBA" id="ARBA00004906"/>
    </source>
</evidence>
<dbReference type="SUPFAM" id="SSF54495">
    <property type="entry name" value="UBC-like"/>
    <property type="match status" value="1"/>
</dbReference>
<protein>
    <submittedName>
        <fullName evidence="8">Putative ubiquitin-conjugating enzyme E2</fullName>
    </submittedName>
</protein>
<dbReference type="STRING" id="1149755.A0A2J6RH14"/>
<evidence type="ECO:0000256" key="6">
    <source>
        <dbReference type="ARBA" id="ARBA00022840"/>
    </source>
</evidence>
<proteinExistence type="predicted"/>
<dbReference type="FunFam" id="3.10.110.10:FF:000101">
    <property type="entry name" value="Ubiquitin-conjugating enzyme E2 D2"/>
    <property type="match status" value="1"/>
</dbReference>
<evidence type="ECO:0000256" key="1">
    <source>
        <dbReference type="ARBA" id="ARBA00000485"/>
    </source>
</evidence>
<dbReference type="OrthoDB" id="7851174at2759"/>
<keyword evidence="6" id="KW-0067">ATP-binding</keyword>
<dbReference type="InterPro" id="IPR016135">
    <property type="entry name" value="UBQ-conjugating_enzyme/RWD"/>
</dbReference>
<reference evidence="8 9" key="1">
    <citation type="submission" date="2016-04" db="EMBL/GenBank/DDBJ databases">
        <title>A degradative enzymes factory behind the ericoid mycorrhizal symbiosis.</title>
        <authorList>
            <consortium name="DOE Joint Genome Institute"/>
            <person name="Martino E."/>
            <person name="Morin E."/>
            <person name="Grelet G."/>
            <person name="Kuo A."/>
            <person name="Kohler A."/>
            <person name="Daghino S."/>
            <person name="Barry K."/>
            <person name="Choi C."/>
            <person name="Cichocki N."/>
            <person name="Clum A."/>
            <person name="Copeland A."/>
            <person name="Hainaut M."/>
            <person name="Haridas S."/>
            <person name="Labutti K."/>
            <person name="Lindquist E."/>
            <person name="Lipzen A."/>
            <person name="Khouja H.-R."/>
            <person name="Murat C."/>
            <person name="Ohm R."/>
            <person name="Olson A."/>
            <person name="Spatafora J."/>
            <person name="Veneault-Fourrey C."/>
            <person name="Henrissat B."/>
            <person name="Grigoriev I."/>
            <person name="Martin F."/>
            <person name="Perotto S."/>
        </authorList>
    </citation>
    <scope>NUCLEOTIDE SEQUENCE [LARGE SCALE GENOMIC DNA]</scope>
    <source>
        <strain evidence="8 9">F</strain>
    </source>
</reference>
<keyword evidence="9" id="KW-1185">Reference proteome</keyword>
<gene>
    <name evidence="8" type="ORF">L207DRAFT_556054</name>
</gene>
<evidence type="ECO:0000256" key="4">
    <source>
        <dbReference type="ARBA" id="ARBA00022741"/>
    </source>
</evidence>
<keyword evidence="3" id="KW-0808">Transferase</keyword>
<keyword evidence="5" id="KW-0833">Ubl conjugation pathway</keyword>
<dbReference type="AlphaFoldDB" id="A0A2J6RH14"/>
<evidence type="ECO:0000256" key="5">
    <source>
        <dbReference type="ARBA" id="ARBA00022786"/>
    </source>
</evidence>
<dbReference type="PROSITE" id="PS50127">
    <property type="entry name" value="UBC_2"/>
    <property type="match status" value="1"/>
</dbReference>
<dbReference type="SMART" id="SM00212">
    <property type="entry name" value="UBCc"/>
    <property type="match status" value="1"/>
</dbReference>
<dbReference type="EMBL" id="KZ613949">
    <property type="protein sequence ID" value="PMD37787.1"/>
    <property type="molecule type" value="Genomic_DNA"/>
</dbReference>
<evidence type="ECO:0000256" key="3">
    <source>
        <dbReference type="ARBA" id="ARBA00022679"/>
    </source>
</evidence>
<dbReference type="Pfam" id="PF00179">
    <property type="entry name" value="UQ_con"/>
    <property type="match status" value="1"/>
</dbReference>
<dbReference type="Proteomes" id="UP000235786">
    <property type="component" value="Unassembled WGS sequence"/>
</dbReference>
<evidence type="ECO:0000259" key="7">
    <source>
        <dbReference type="PROSITE" id="PS50127"/>
    </source>
</evidence>
<dbReference type="InterPro" id="IPR000608">
    <property type="entry name" value="UBC"/>
</dbReference>
<name>A0A2J6RH14_HYAVF</name>
<organism evidence="8 9">
    <name type="scientific">Hyaloscypha variabilis (strain UAMH 11265 / GT02V1 / F)</name>
    <name type="common">Meliniomyces variabilis</name>
    <dbReference type="NCBI Taxonomy" id="1149755"/>
    <lineage>
        <taxon>Eukaryota</taxon>
        <taxon>Fungi</taxon>
        <taxon>Dikarya</taxon>
        <taxon>Ascomycota</taxon>
        <taxon>Pezizomycotina</taxon>
        <taxon>Leotiomycetes</taxon>
        <taxon>Helotiales</taxon>
        <taxon>Hyaloscyphaceae</taxon>
        <taxon>Hyaloscypha</taxon>
        <taxon>Hyaloscypha variabilis</taxon>
    </lineage>
</organism>
<evidence type="ECO:0000313" key="8">
    <source>
        <dbReference type="EMBL" id="PMD37787.1"/>
    </source>
</evidence>
<sequence length="102" mass="11663">MVGIFFVEIEFPSGYPFKPPRVAFTTRVYHPNINSNGQISLDILGSNWSPAWTIGKILLGITWLLDDPNPDEPLVPEIAHVYQTARARYDAIAREWTRKYAM</sequence>
<keyword evidence="4" id="KW-0547">Nucleotide-binding</keyword>
<dbReference type="PANTHER" id="PTHR24068">
    <property type="entry name" value="UBIQUITIN-CONJUGATING ENZYME E2"/>
    <property type="match status" value="1"/>
</dbReference>
<dbReference type="GO" id="GO:0005524">
    <property type="term" value="F:ATP binding"/>
    <property type="evidence" value="ECO:0007669"/>
    <property type="project" value="UniProtKB-KW"/>
</dbReference>
<comment type="pathway">
    <text evidence="2">Protein modification; protein ubiquitination.</text>
</comment>
<dbReference type="GO" id="GO:0061631">
    <property type="term" value="F:ubiquitin conjugating enzyme activity"/>
    <property type="evidence" value="ECO:0007669"/>
    <property type="project" value="UniProtKB-EC"/>
</dbReference>
<evidence type="ECO:0000313" key="9">
    <source>
        <dbReference type="Proteomes" id="UP000235786"/>
    </source>
</evidence>
<feature type="domain" description="UBC core" evidence="7">
    <location>
        <begin position="1"/>
        <end position="102"/>
    </location>
</feature>
<dbReference type="Gene3D" id="3.10.110.10">
    <property type="entry name" value="Ubiquitin Conjugating Enzyme"/>
    <property type="match status" value="1"/>
</dbReference>
<comment type="catalytic activity">
    <reaction evidence="1">
        <text>S-ubiquitinyl-[E1 ubiquitin-activating enzyme]-L-cysteine + [E2 ubiquitin-conjugating enzyme]-L-cysteine = [E1 ubiquitin-activating enzyme]-L-cysteine + S-ubiquitinyl-[E2 ubiquitin-conjugating enzyme]-L-cysteine.</text>
        <dbReference type="EC" id="2.3.2.23"/>
    </reaction>
</comment>
<accession>A0A2J6RH14</accession>